<gene>
    <name evidence="2" type="ORF">M0R45_031284</name>
</gene>
<dbReference type="CDD" id="cd22157">
    <property type="entry name" value="F-box_AtFBW1-like"/>
    <property type="match status" value="1"/>
</dbReference>
<comment type="caution">
    <text evidence="2">The sequence shown here is derived from an EMBL/GenBank/DDBJ whole genome shotgun (WGS) entry which is preliminary data.</text>
</comment>
<dbReference type="InterPro" id="IPR017451">
    <property type="entry name" value="F-box-assoc_interact_dom"/>
</dbReference>
<dbReference type="InterPro" id="IPR036047">
    <property type="entry name" value="F-box-like_dom_sf"/>
</dbReference>
<feature type="domain" description="F-box" evidence="1">
    <location>
        <begin position="4"/>
        <end position="50"/>
    </location>
</feature>
<evidence type="ECO:0000259" key="1">
    <source>
        <dbReference type="PROSITE" id="PS50181"/>
    </source>
</evidence>
<reference evidence="2 3" key="1">
    <citation type="journal article" date="2023" name="G3 (Bethesda)">
        <title>A chromosome-length genome assembly and annotation of blackberry (Rubus argutus, cv. 'Hillquist').</title>
        <authorList>
            <person name="Bruna T."/>
            <person name="Aryal R."/>
            <person name="Dudchenko O."/>
            <person name="Sargent D.J."/>
            <person name="Mead D."/>
            <person name="Buti M."/>
            <person name="Cavallini A."/>
            <person name="Hytonen T."/>
            <person name="Andres J."/>
            <person name="Pham M."/>
            <person name="Weisz D."/>
            <person name="Mascagni F."/>
            <person name="Usai G."/>
            <person name="Natali L."/>
            <person name="Bassil N."/>
            <person name="Fernandez G.E."/>
            <person name="Lomsadze A."/>
            <person name="Armour M."/>
            <person name="Olukolu B."/>
            <person name="Poorten T."/>
            <person name="Britton C."/>
            <person name="Davik J."/>
            <person name="Ashrafi H."/>
            <person name="Aiden E.L."/>
            <person name="Borodovsky M."/>
            <person name="Worthington M."/>
        </authorList>
    </citation>
    <scope>NUCLEOTIDE SEQUENCE [LARGE SCALE GENOMIC DNA]</scope>
    <source>
        <strain evidence="2">PI 553951</strain>
    </source>
</reference>
<dbReference type="AlphaFoldDB" id="A0AAW1WFQ6"/>
<dbReference type="InterPro" id="IPR001810">
    <property type="entry name" value="F-box_dom"/>
</dbReference>
<dbReference type="InterPro" id="IPR011043">
    <property type="entry name" value="Gal_Oxase/kelch_b-propeller"/>
</dbReference>
<dbReference type="Proteomes" id="UP001457282">
    <property type="component" value="Unassembled WGS sequence"/>
</dbReference>
<organism evidence="2 3">
    <name type="scientific">Rubus argutus</name>
    <name type="common">Southern blackberry</name>
    <dbReference type="NCBI Taxonomy" id="59490"/>
    <lineage>
        <taxon>Eukaryota</taxon>
        <taxon>Viridiplantae</taxon>
        <taxon>Streptophyta</taxon>
        <taxon>Embryophyta</taxon>
        <taxon>Tracheophyta</taxon>
        <taxon>Spermatophyta</taxon>
        <taxon>Magnoliopsida</taxon>
        <taxon>eudicotyledons</taxon>
        <taxon>Gunneridae</taxon>
        <taxon>Pentapetalae</taxon>
        <taxon>rosids</taxon>
        <taxon>fabids</taxon>
        <taxon>Rosales</taxon>
        <taxon>Rosaceae</taxon>
        <taxon>Rosoideae</taxon>
        <taxon>Rosoideae incertae sedis</taxon>
        <taxon>Rubus</taxon>
    </lineage>
</organism>
<evidence type="ECO:0000313" key="2">
    <source>
        <dbReference type="EMBL" id="KAK9922840.1"/>
    </source>
</evidence>
<dbReference type="InterPro" id="IPR006527">
    <property type="entry name" value="F-box-assoc_dom_typ1"/>
</dbReference>
<dbReference type="Pfam" id="PF00646">
    <property type="entry name" value="F-box"/>
    <property type="match status" value="1"/>
</dbReference>
<dbReference type="Pfam" id="PF07734">
    <property type="entry name" value="FBA_1"/>
    <property type="match status" value="1"/>
</dbReference>
<dbReference type="Gene3D" id="1.20.1280.50">
    <property type="match status" value="1"/>
</dbReference>
<dbReference type="SUPFAM" id="SSF81383">
    <property type="entry name" value="F-box domain"/>
    <property type="match status" value="1"/>
</dbReference>
<dbReference type="InterPro" id="IPR050796">
    <property type="entry name" value="SCF_F-box_component"/>
</dbReference>
<accession>A0AAW1WFQ6</accession>
<proteinExistence type="predicted"/>
<protein>
    <recommendedName>
        <fullName evidence="1">F-box domain-containing protein</fullName>
    </recommendedName>
</protein>
<dbReference type="PANTHER" id="PTHR31672">
    <property type="entry name" value="BNACNNG10540D PROTEIN"/>
    <property type="match status" value="1"/>
</dbReference>
<name>A0AAW1WFQ6_RUBAR</name>
<dbReference type="SMART" id="SM00256">
    <property type="entry name" value="FBOX"/>
    <property type="match status" value="1"/>
</dbReference>
<sequence>MNIEFSSDYLPEEMMIQILLRLPIKSLLQFTSVCKSWNSLIKHNTFIKNHLNLNLTSNKTKNAPLFLLRHVPREPNVEQYSLHLDNDSFQEYSKPQLPVKSFNECFRIVGSCNGLVLLSDDYLTETNTFILWNPSIRKSVTLPKPHMPQSQHYTGYGFGFDSKKNDYKIVQLVYEGHNRASPEIKLYSLNSGSWKSITAASPKYEISPSLWSQVFVNGSIHWIGFCKNGEGFRNVVLGFNVCEEVFHEIELPKDLASEEPNMAISVTGKSLTVRHYDIRFKCCYVWVMREYGVVKSWTKQFTIDFVTPNFRVTRVLGSRENDELLLETYGGKKGEIVLHDPKKNTNVFLGIHTDPGYTCIEYYMESLVLLDRAT</sequence>
<dbReference type="SUPFAM" id="SSF50965">
    <property type="entry name" value="Galactose oxidase, central domain"/>
    <property type="match status" value="1"/>
</dbReference>
<dbReference type="PANTHER" id="PTHR31672:SF13">
    <property type="entry name" value="F-BOX PROTEIN CPR30-LIKE"/>
    <property type="match status" value="1"/>
</dbReference>
<dbReference type="EMBL" id="JBEDUW010000006">
    <property type="protein sequence ID" value="KAK9922840.1"/>
    <property type="molecule type" value="Genomic_DNA"/>
</dbReference>
<evidence type="ECO:0000313" key="3">
    <source>
        <dbReference type="Proteomes" id="UP001457282"/>
    </source>
</evidence>
<dbReference type="PROSITE" id="PS50181">
    <property type="entry name" value="FBOX"/>
    <property type="match status" value="1"/>
</dbReference>
<dbReference type="NCBIfam" id="TIGR01640">
    <property type="entry name" value="F_box_assoc_1"/>
    <property type="match status" value="1"/>
</dbReference>
<keyword evidence="3" id="KW-1185">Reference proteome</keyword>